<evidence type="ECO:0000313" key="7">
    <source>
        <dbReference type="Proteomes" id="UP000537126"/>
    </source>
</evidence>
<dbReference type="NCBIfam" id="NF047779">
    <property type="entry name" value="Omp85_fam"/>
    <property type="match status" value="1"/>
</dbReference>
<dbReference type="GO" id="GO:0008320">
    <property type="term" value="F:protein transmembrane transporter activity"/>
    <property type="evidence" value="ECO:0007669"/>
    <property type="project" value="TreeGrafter"/>
</dbReference>
<dbReference type="Pfam" id="PF01103">
    <property type="entry name" value="Omp85"/>
    <property type="match status" value="1"/>
</dbReference>
<comment type="subcellular location">
    <subcellularLocation>
        <location evidence="1">Membrane</location>
    </subcellularLocation>
</comment>
<dbReference type="PANTHER" id="PTHR34597:SF3">
    <property type="entry name" value="OUTER MEMBRANE TRANSPORTER CDIB"/>
    <property type="match status" value="1"/>
</dbReference>
<dbReference type="Gene3D" id="2.40.160.50">
    <property type="entry name" value="membrane protein fhac: a member of the omp85/tpsb transporter family"/>
    <property type="match status" value="1"/>
</dbReference>
<dbReference type="Proteomes" id="UP000537126">
    <property type="component" value="Unassembled WGS sequence"/>
</dbReference>
<feature type="signal peptide" evidence="3">
    <location>
        <begin position="1"/>
        <end position="19"/>
    </location>
</feature>
<evidence type="ECO:0000259" key="4">
    <source>
        <dbReference type="Pfam" id="PF01103"/>
    </source>
</evidence>
<evidence type="ECO:0000256" key="2">
    <source>
        <dbReference type="ARBA" id="ARBA00023136"/>
    </source>
</evidence>
<accession>A0A846MPQ8</accession>
<dbReference type="InterPro" id="IPR000184">
    <property type="entry name" value="Bac_surfAg_D15"/>
</dbReference>
<dbReference type="PANTHER" id="PTHR34597">
    <property type="entry name" value="SLR1661 PROTEIN"/>
    <property type="match status" value="1"/>
</dbReference>
<gene>
    <name evidence="6" type="ORF">FHS56_001074</name>
</gene>
<comment type="caution">
    <text evidence="6">The sequence shown here is derived from an EMBL/GenBank/DDBJ whole genome shotgun (WGS) entry which is preliminary data.</text>
</comment>
<sequence>MKKFTLIISIALISTCASGQNVDSVTTKKELPFFIDDSKRIPEFELEDKKEGTFVTGLPRFEFDPIRGFGVGGNVNLFMNKTKDDPFFEYTAYRHRINAEFFIFQNGRIRYALNYDAPYIFNSKWRIRADVVRWEDPNAQYWGIGRSSLNPLRFRDKRTGITRTFKKVADYEENLALAELGSDGNYYTDFHFNHMQQREQLYNVAGERVMMGGKLRLLFGYEALFTSFTSYNGLKAEEAYTLDGVKVEAINNPTLVDLQRADGTWDRFNLSGFTNGDNYMFTSMLAGALMYDTRDFEPDPSKGIFLEYSHEYTAPWLGSQFDFNKLMVQGQFIHTLKRWNNNKGRLTFAGLAAMGYIFGKNINFIEMWDLSSQAEAGGILVLGGGRSIRGFREARFVAPTVALVNLEMRARLYDFKLLKQHFALGITPFFDFGSVWDSPRDMNFKQWRGAPGVGARIAWNQSTILRLDYGQSREGGQFFFGFGHIF</sequence>
<reference evidence="6 7" key="1">
    <citation type="submission" date="2020-03" db="EMBL/GenBank/DDBJ databases">
        <title>Genomic Encyclopedia of Type Strains, Phase IV (KMG-IV): sequencing the most valuable type-strain genomes for metagenomic binning, comparative biology and taxonomic classification.</title>
        <authorList>
            <person name="Goeker M."/>
        </authorList>
    </citation>
    <scope>NUCLEOTIDE SEQUENCE [LARGE SCALE GENOMIC DNA]</scope>
    <source>
        <strain evidence="6 7">DSM 5718</strain>
    </source>
</reference>
<evidence type="ECO:0000313" key="6">
    <source>
        <dbReference type="EMBL" id="NIK73588.1"/>
    </source>
</evidence>
<feature type="chain" id="PRO_5032566547" description="Peptide-binding protein" evidence="3">
    <location>
        <begin position="20"/>
        <end position="486"/>
    </location>
</feature>
<dbReference type="GO" id="GO:0098046">
    <property type="term" value="C:type V protein secretion system complex"/>
    <property type="evidence" value="ECO:0007669"/>
    <property type="project" value="TreeGrafter"/>
</dbReference>
<keyword evidence="7" id="KW-1185">Reference proteome</keyword>
<dbReference type="RefSeq" id="WP_166918808.1">
    <property type="nucleotide sequence ID" value="NZ_JAASRN010000001.1"/>
</dbReference>
<name>A0A846MPQ8_9BACT</name>
<evidence type="ECO:0000256" key="3">
    <source>
        <dbReference type="SAM" id="SignalP"/>
    </source>
</evidence>
<dbReference type="AlphaFoldDB" id="A0A846MPQ8"/>
<evidence type="ECO:0008006" key="8">
    <source>
        <dbReference type="Google" id="ProtNLM"/>
    </source>
</evidence>
<dbReference type="Pfam" id="PF19412">
    <property type="entry name" value="DUF5982"/>
    <property type="match status" value="1"/>
</dbReference>
<dbReference type="GO" id="GO:0046819">
    <property type="term" value="P:protein secretion by the type V secretion system"/>
    <property type="evidence" value="ECO:0007669"/>
    <property type="project" value="TreeGrafter"/>
</dbReference>
<feature type="domain" description="Bacterial surface antigen (D15)" evidence="4">
    <location>
        <begin position="108"/>
        <end position="486"/>
    </location>
</feature>
<evidence type="ECO:0000256" key="1">
    <source>
        <dbReference type="ARBA" id="ARBA00004370"/>
    </source>
</evidence>
<dbReference type="InterPro" id="IPR046024">
    <property type="entry name" value="DUF5982"/>
</dbReference>
<feature type="domain" description="DUF5982" evidence="5">
    <location>
        <begin position="31"/>
        <end position="94"/>
    </location>
</feature>
<keyword evidence="3" id="KW-0732">Signal</keyword>
<evidence type="ECO:0000259" key="5">
    <source>
        <dbReference type="Pfam" id="PF19412"/>
    </source>
</evidence>
<keyword evidence="2" id="KW-0472">Membrane</keyword>
<protein>
    <recommendedName>
        <fullName evidence="8">Peptide-binding protein</fullName>
    </recommendedName>
</protein>
<organism evidence="6 7">
    <name type="scientific">Thermonema lapsum</name>
    <dbReference type="NCBI Taxonomy" id="28195"/>
    <lineage>
        <taxon>Bacteria</taxon>
        <taxon>Pseudomonadati</taxon>
        <taxon>Bacteroidota</taxon>
        <taxon>Cytophagia</taxon>
        <taxon>Cytophagales</taxon>
        <taxon>Thermonemataceae</taxon>
        <taxon>Thermonema</taxon>
    </lineage>
</organism>
<dbReference type="InterPro" id="IPR051544">
    <property type="entry name" value="TPS_OM_transporter"/>
</dbReference>
<dbReference type="EMBL" id="JAASRN010000001">
    <property type="protein sequence ID" value="NIK73588.1"/>
    <property type="molecule type" value="Genomic_DNA"/>
</dbReference>
<proteinExistence type="predicted"/>
<dbReference type="GO" id="GO:0019867">
    <property type="term" value="C:outer membrane"/>
    <property type="evidence" value="ECO:0007669"/>
    <property type="project" value="InterPro"/>
</dbReference>